<dbReference type="EMBL" id="NSKD01000007">
    <property type="protein sequence ID" value="PAU78749.1"/>
    <property type="molecule type" value="Genomic_DNA"/>
</dbReference>
<name>A0A2A2F288_9GAMM</name>
<keyword evidence="2" id="KW-1185">Reference proteome</keyword>
<comment type="caution">
    <text evidence="1">The sequence shown here is derived from an EMBL/GenBank/DDBJ whole genome shotgun (WGS) entry which is preliminary data.</text>
</comment>
<gene>
    <name evidence="1" type="ORF">CK501_13780</name>
</gene>
<dbReference type="SUPFAM" id="SSF53474">
    <property type="entry name" value="alpha/beta-Hydrolases"/>
    <property type="match status" value="1"/>
</dbReference>
<organism evidence="1 2">
    <name type="scientific">Halovibrio salipaludis</name>
    <dbReference type="NCBI Taxonomy" id="2032626"/>
    <lineage>
        <taxon>Bacteria</taxon>
        <taxon>Pseudomonadati</taxon>
        <taxon>Pseudomonadota</taxon>
        <taxon>Gammaproteobacteria</taxon>
        <taxon>Oceanospirillales</taxon>
        <taxon>Halomonadaceae</taxon>
        <taxon>Halovibrio</taxon>
    </lineage>
</organism>
<proteinExistence type="predicted"/>
<accession>A0A2A2F288</accession>
<evidence type="ECO:0008006" key="3">
    <source>
        <dbReference type="Google" id="ProtNLM"/>
    </source>
</evidence>
<reference evidence="1 2" key="1">
    <citation type="submission" date="2017-08" db="EMBL/GenBank/DDBJ databases">
        <title>Halovibrio sewagensis sp. nov., isolated from wastewater of high salinity.</title>
        <authorList>
            <person name="Dong X."/>
            <person name="Zhang G."/>
        </authorList>
    </citation>
    <scope>NUCLEOTIDE SEQUENCE [LARGE SCALE GENOMIC DNA]</scope>
    <source>
        <strain evidence="1 2">YL5-2</strain>
    </source>
</reference>
<dbReference type="InterPro" id="IPR029058">
    <property type="entry name" value="AB_hydrolase_fold"/>
</dbReference>
<dbReference type="Gene3D" id="3.40.50.1820">
    <property type="entry name" value="alpha/beta hydrolase"/>
    <property type="match status" value="1"/>
</dbReference>
<dbReference type="AlphaFoldDB" id="A0A2A2F288"/>
<dbReference type="OrthoDB" id="9780744at2"/>
<dbReference type="RefSeq" id="WP_095618319.1">
    <property type="nucleotide sequence ID" value="NZ_NSKD01000007.1"/>
</dbReference>
<evidence type="ECO:0000313" key="2">
    <source>
        <dbReference type="Proteomes" id="UP000218896"/>
    </source>
</evidence>
<evidence type="ECO:0000313" key="1">
    <source>
        <dbReference type="EMBL" id="PAU78749.1"/>
    </source>
</evidence>
<protein>
    <recommendedName>
        <fullName evidence="3">Pimeloyl-[acyl-carrier protein] methyl ester esterase</fullName>
    </recommendedName>
</protein>
<dbReference type="Proteomes" id="UP000218896">
    <property type="component" value="Unassembled WGS sequence"/>
</dbReference>
<sequence>MTGVVVVGGWGIPAAALRPLLPEGAAPVMLEPARMAVGHQDLESALDAVMARVPAGVPWLGWSLGGQVAMAARERFPGQVNGVVTLCSTPRFLEAPDWPVGMGDADFRGFREGMLTDVEQTLGRFCALVSQGSTSPRQVRRELQALEWPELTVEYRQGLSSSLEWLAQLDQRESWQQAGGWAQHLFCGRDALVSGAVPEALGLAGERCHLVAEGCHWPATAAGVTDWINRAIKQVAS</sequence>